<protein>
    <submittedName>
        <fullName evidence="2">Uncharacterized protein</fullName>
    </submittedName>
</protein>
<sequence length="582" mass="64832">MGQSSKSKYSINPILFSMILCAGISGINSSEANGSGKVLALHSKTGTQIFMAFPPQQRLTTPTVIPSPLDASSIATLFRDNKTATHHMSVIISPSSSTPLDPQALAGSETARNGNASSFVVHRVHHQPRTPLLYKYLPFLQKTPPTNFRHPAIQHNPNNLIQTSPTMRTVTRWKITRPDGSLVVEDHASEKGKAVTVTPEISNPPAQTSSSLVPEATSSVKAQSPSPRPHTRRRPPSLIQRYRHLVRETHAKFEAEQIRMNNKLKNPNYYNDPFAPRPDHHHKNKKPYFTFGRQNQFRPHNNSTYSFREHDRSAITTPLPRRPSPPTPSIVPKTIVNYVKYPTFEDYVAQFVPTTTTPPPKMQVEEQILDAVTGEGHDISVPTDNNVHPSSSIIHQNFQYPPALGRYRNYFPHANSHSYAPQGLMSHSILPSYPRPGHVEIPNSKMDSVIYKEPQTVIHHPTVYITNDAGSAISTGRRRRPSIFKTVKNFIPAPFFKGEDIPLFKGSDLHGLVQPVVTVNHPQPKFFSNVEKSVDTTWSTRKALQSDIAKVLTSRLRLGGTIVRTGTEILSNVIEATAALKK</sequence>
<name>A0A226EKP1_FOLCA</name>
<reference evidence="2 3" key="1">
    <citation type="submission" date="2015-12" db="EMBL/GenBank/DDBJ databases">
        <title>The genome of Folsomia candida.</title>
        <authorList>
            <person name="Faddeeva A."/>
            <person name="Derks M.F."/>
            <person name="Anvar Y."/>
            <person name="Smit S."/>
            <person name="Van Straalen N."/>
            <person name="Roelofs D."/>
        </authorList>
    </citation>
    <scope>NUCLEOTIDE SEQUENCE [LARGE SCALE GENOMIC DNA]</scope>
    <source>
        <strain evidence="2 3">VU population</strain>
        <tissue evidence="2">Whole body</tissue>
    </source>
</reference>
<comment type="caution">
    <text evidence="2">The sequence shown here is derived from an EMBL/GenBank/DDBJ whole genome shotgun (WGS) entry which is preliminary data.</text>
</comment>
<feature type="compositionally biased region" description="Polar residues" evidence="1">
    <location>
        <begin position="199"/>
        <end position="223"/>
    </location>
</feature>
<feature type="region of interest" description="Disordered" evidence="1">
    <location>
        <begin position="188"/>
        <end position="238"/>
    </location>
</feature>
<dbReference type="AlphaFoldDB" id="A0A226EKP1"/>
<keyword evidence="3" id="KW-1185">Reference proteome</keyword>
<dbReference type="EMBL" id="LNIX01000003">
    <property type="protein sequence ID" value="OXA57311.1"/>
    <property type="molecule type" value="Genomic_DNA"/>
</dbReference>
<gene>
    <name evidence="2" type="ORF">Fcan01_06468</name>
</gene>
<dbReference type="Proteomes" id="UP000198287">
    <property type="component" value="Unassembled WGS sequence"/>
</dbReference>
<proteinExistence type="predicted"/>
<evidence type="ECO:0000313" key="3">
    <source>
        <dbReference type="Proteomes" id="UP000198287"/>
    </source>
</evidence>
<accession>A0A226EKP1</accession>
<evidence type="ECO:0000313" key="2">
    <source>
        <dbReference type="EMBL" id="OXA57311.1"/>
    </source>
</evidence>
<evidence type="ECO:0000256" key="1">
    <source>
        <dbReference type="SAM" id="MobiDB-lite"/>
    </source>
</evidence>
<organism evidence="2 3">
    <name type="scientific">Folsomia candida</name>
    <name type="common">Springtail</name>
    <dbReference type="NCBI Taxonomy" id="158441"/>
    <lineage>
        <taxon>Eukaryota</taxon>
        <taxon>Metazoa</taxon>
        <taxon>Ecdysozoa</taxon>
        <taxon>Arthropoda</taxon>
        <taxon>Hexapoda</taxon>
        <taxon>Collembola</taxon>
        <taxon>Entomobryomorpha</taxon>
        <taxon>Isotomoidea</taxon>
        <taxon>Isotomidae</taxon>
        <taxon>Proisotominae</taxon>
        <taxon>Folsomia</taxon>
    </lineage>
</organism>